<feature type="domain" description="C-JID" evidence="3">
    <location>
        <begin position="312"/>
        <end position="478"/>
    </location>
</feature>
<reference evidence="5 6" key="1">
    <citation type="submission" date="2021-02" db="EMBL/GenBank/DDBJ databases">
        <title>Plant Genome Project.</title>
        <authorList>
            <person name="Zhang R.-G."/>
        </authorList>
    </citation>
    <scope>NUCLEOTIDE SEQUENCE [LARGE SCALE GENOMIC DNA]</scope>
    <source>
        <tissue evidence="5">Leaves</tissue>
    </source>
</reference>
<evidence type="ECO:0000256" key="1">
    <source>
        <dbReference type="ARBA" id="ARBA00022614"/>
    </source>
</evidence>
<accession>A0ABQ8HV69</accession>
<gene>
    <name evidence="5" type="ORF">JRO89_XS07G0260300</name>
</gene>
<dbReference type="InterPro" id="IPR058192">
    <property type="entry name" value="WHD_ROQ1-like"/>
</dbReference>
<dbReference type="PANTHER" id="PTHR11017">
    <property type="entry name" value="LEUCINE-RICH REPEAT-CONTAINING PROTEIN"/>
    <property type="match status" value="1"/>
</dbReference>
<protein>
    <submittedName>
        <fullName evidence="5">Uncharacterized protein</fullName>
    </submittedName>
</protein>
<dbReference type="SUPFAM" id="SSF46785">
    <property type="entry name" value="Winged helix' DNA-binding domain"/>
    <property type="match status" value="1"/>
</dbReference>
<dbReference type="InterPro" id="IPR045344">
    <property type="entry name" value="C-JID"/>
</dbReference>
<keyword evidence="1" id="KW-0433">Leucine-rich repeat</keyword>
<keyword evidence="2" id="KW-0677">Repeat</keyword>
<dbReference type="PANTHER" id="PTHR11017:SF573">
    <property type="entry name" value="ADP-RIBOSYL CYCLASE_CYCLIC ADP-RIBOSE HYDROLASE"/>
    <property type="match status" value="1"/>
</dbReference>
<dbReference type="EMBL" id="JAFEMO010000007">
    <property type="protein sequence ID" value="KAH7568203.1"/>
    <property type="molecule type" value="Genomic_DNA"/>
</dbReference>
<dbReference type="InterPro" id="IPR044974">
    <property type="entry name" value="Disease_R_plants"/>
</dbReference>
<feature type="domain" description="Disease resistance protein Roq1-like winged-helix" evidence="4">
    <location>
        <begin position="3"/>
        <end position="48"/>
    </location>
</feature>
<dbReference type="Pfam" id="PF20160">
    <property type="entry name" value="C-JID"/>
    <property type="match status" value="1"/>
</dbReference>
<dbReference type="Gene3D" id="3.80.10.10">
    <property type="entry name" value="Ribonuclease Inhibitor"/>
    <property type="match status" value="1"/>
</dbReference>
<sequence length="554" mass="64447">MEILDNCNLYSTSRITMLVDKSLITISYNNICMHDLLQEMGWEIIREQHRDDRGKWSRLWLFEDIHHVLTYNRVMCFGTHEVKGIMLNKSEQRLTHLDGKSFSNMRNLRLLKISNVDLSEDLQYLSDELRFLKWPEYPSSSLPLNFQPLNLFELNLCRSRIKYLWKGMKVFLKLKTIKLSYSHNLIETPDFKMVPNLENLDLEGCSRLRKVHETVGSLEGLTVLNLKGCKNLHSFPNKISGLKSLKILNLQGCSKLDKLPQNLGELQCLEELDASGTAIKQHFKALVYVHTNNHDTMLQQQVNISSQFHIRLPGREIPKWFSYRGDGDSVGIGLPPNWLNDEFIGIAVCGVIALHPEDLNDISSVRCTMSIIKKDYSFYFFIPHFTTFESELLWLAYASREKFEQDLDYSSETSYELIRYLDYLQTGELDPSDEKEEYVSVSNSTCIHAEFGICTHVENLNSKVIKCGIRPVYKKDTECFQESPPAEGSILHQNHICYTGYPWSIKSWRMPTKLEYYCNIRRDYGGIGLDTSFVRPEYSDSDEEEQLSTERRRR</sequence>
<keyword evidence="6" id="KW-1185">Reference proteome</keyword>
<name>A0ABQ8HV69_9ROSI</name>
<dbReference type="Pfam" id="PF23282">
    <property type="entry name" value="WHD_ROQ1"/>
    <property type="match status" value="1"/>
</dbReference>
<evidence type="ECO:0000259" key="3">
    <source>
        <dbReference type="Pfam" id="PF20160"/>
    </source>
</evidence>
<evidence type="ECO:0000313" key="6">
    <source>
        <dbReference type="Proteomes" id="UP000827721"/>
    </source>
</evidence>
<dbReference type="InterPro" id="IPR036390">
    <property type="entry name" value="WH_DNA-bd_sf"/>
</dbReference>
<dbReference type="InterPro" id="IPR032675">
    <property type="entry name" value="LRR_dom_sf"/>
</dbReference>
<evidence type="ECO:0000313" key="5">
    <source>
        <dbReference type="EMBL" id="KAH7568203.1"/>
    </source>
</evidence>
<evidence type="ECO:0000256" key="2">
    <source>
        <dbReference type="ARBA" id="ARBA00022737"/>
    </source>
</evidence>
<evidence type="ECO:0000259" key="4">
    <source>
        <dbReference type="Pfam" id="PF23282"/>
    </source>
</evidence>
<dbReference type="Proteomes" id="UP000827721">
    <property type="component" value="Unassembled WGS sequence"/>
</dbReference>
<comment type="caution">
    <text evidence="5">The sequence shown here is derived from an EMBL/GenBank/DDBJ whole genome shotgun (WGS) entry which is preliminary data.</text>
</comment>
<proteinExistence type="predicted"/>
<dbReference type="SUPFAM" id="SSF52058">
    <property type="entry name" value="L domain-like"/>
    <property type="match status" value="1"/>
</dbReference>
<organism evidence="5 6">
    <name type="scientific">Xanthoceras sorbifolium</name>
    <dbReference type="NCBI Taxonomy" id="99658"/>
    <lineage>
        <taxon>Eukaryota</taxon>
        <taxon>Viridiplantae</taxon>
        <taxon>Streptophyta</taxon>
        <taxon>Embryophyta</taxon>
        <taxon>Tracheophyta</taxon>
        <taxon>Spermatophyta</taxon>
        <taxon>Magnoliopsida</taxon>
        <taxon>eudicotyledons</taxon>
        <taxon>Gunneridae</taxon>
        <taxon>Pentapetalae</taxon>
        <taxon>rosids</taxon>
        <taxon>malvids</taxon>
        <taxon>Sapindales</taxon>
        <taxon>Sapindaceae</taxon>
        <taxon>Xanthoceroideae</taxon>
        <taxon>Xanthoceras</taxon>
    </lineage>
</organism>